<keyword evidence="3" id="KW-1003">Cell membrane</keyword>
<dbReference type="Pfam" id="PF00528">
    <property type="entry name" value="BPD_transp_1"/>
    <property type="match status" value="1"/>
</dbReference>
<evidence type="ECO:0000256" key="7">
    <source>
        <dbReference type="RuleBase" id="RU363032"/>
    </source>
</evidence>
<accession>A0ABV6JB06</accession>
<keyword evidence="6 7" id="KW-0472">Membrane</keyword>
<evidence type="ECO:0000256" key="4">
    <source>
        <dbReference type="ARBA" id="ARBA00022692"/>
    </source>
</evidence>
<evidence type="ECO:0000313" key="9">
    <source>
        <dbReference type="EMBL" id="MFC0393084.1"/>
    </source>
</evidence>
<feature type="transmembrane region" description="Helical" evidence="7">
    <location>
        <begin position="107"/>
        <end position="127"/>
    </location>
</feature>
<dbReference type="EMBL" id="JBHLVF010000028">
    <property type="protein sequence ID" value="MFC0393084.1"/>
    <property type="molecule type" value="Genomic_DNA"/>
</dbReference>
<dbReference type="PROSITE" id="PS50928">
    <property type="entry name" value="ABC_TM1"/>
    <property type="match status" value="1"/>
</dbReference>
<dbReference type="Gene3D" id="1.10.3720.10">
    <property type="entry name" value="MetI-like"/>
    <property type="match status" value="1"/>
</dbReference>
<dbReference type="SUPFAM" id="SSF161098">
    <property type="entry name" value="MetI-like"/>
    <property type="match status" value="1"/>
</dbReference>
<proteinExistence type="inferred from homology"/>
<keyword evidence="5 7" id="KW-1133">Transmembrane helix</keyword>
<feature type="transmembrane region" description="Helical" evidence="7">
    <location>
        <begin position="75"/>
        <end position="95"/>
    </location>
</feature>
<feature type="transmembrane region" description="Helical" evidence="7">
    <location>
        <begin position="159"/>
        <end position="181"/>
    </location>
</feature>
<dbReference type="PANTHER" id="PTHR43005:SF1">
    <property type="entry name" value="SPERMIDINE_PUTRESCINE TRANSPORT SYSTEM PERMEASE PROTEIN"/>
    <property type="match status" value="1"/>
</dbReference>
<comment type="subcellular location">
    <subcellularLocation>
        <location evidence="1 7">Cell membrane</location>
        <topology evidence="1 7">Multi-pass membrane protein</topology>
    </subcellularLocation>
</comment>
<gene>
    <name evidence="9" type="ORF">ACFFJ8_17090</name>
</gene>
<dbReference type="PANTHER" id="PTHR43005">
    <property type="entry name" value="BLR7065 PROTEIN"/>
    <property type="match status" value="1"/>
</dbReference>
<dbReference type="InterPro" id="IPR000515">
    <property type="entry name" value="MetI-like"/>
</dbReference>
<feature type="transmembrane region" description="Helical" evidence="7">
    <location>
        <begin position="265"/>
        <end position="283"/>
    </location>
</feature>
<dbReference type="Proteomes" id="UP001589818">
    <property type="component" value="Unassembled WGS sequence"/>
</dbReference>
<evidence type="ECO:0000313" key="10">
    <source>
        <dbReference type="Proteomes" id="UP001589818"/>
    </source>
</evidence>
<dbReference type="RefSeq" id="WP_204818928.1">
    <property type="nucleotide sequence ID" value="NZ_JANHOF010000016.1"/>
</dbReference>
<evidence type="ECO:0000256" key="3">
    <source>
        <dbReference type="ARBA" id="ARBA00022475"/>
    </source>
</evidence>
<feature type="transmembrane region" description="Helical" evidence="7">
    <location>
        <begin position="9"/>
        <end position="30"/>
    </location>
</feature>
<evidence type="ECO:0000256" key="2">
    <source>
        <dbReference type="ARBA" id="ARBA00022448"/>
    </source>
</evidence>
<sequence length="292" mass="32330">MAALRTARFWMIGLFVIPPLVLIFFFTYYLSFQSLRLAFFEFSSGQEIGFNGLQNFRDALNAERFGPAVIVTLKIVAVVTVFQIAGGFFLAYFLVRSNKWVQNIGRVAIFIPVVLPGTVVAILWKFIYTPEGGLLNTLLEAIGLGSWAMPWLGTTETSLYASIAVNIWKYVGLTMMLFYLAMQNVSKDQLEAARVDGATARQELWYVYLPAVKPVLEINLVLTVLGSLRAFDIYNMLTNGGPVGSTTTLTKLIVDNITARNYGEGAAMSVMLFAVIALVTVLIRKSFGGEQK</sequence>
<organism evidence="9 10">
    <name type="scientific">Paenibacillus mendelii</name>
    <dbReference type="NCBI Taxonomy" id="206163"/>
    <lineage>
        <taxon>Bacteria</taxon>
        <taxon>Bacillati</taxon>
        <taxon>Bacillota</taxon>
        <taxon>Bacilli</taxon>
        <taxon>Bacillales</taxon>
        <taxon>Paenibacillaceae</taxon>
        <taxon>Paenibacillus</taxon>
    </lineage>
</organism>
<evidence type="ECO:0000256" key="6">
    <source>
        <dbReference type="ARBA" id="ARBA00023136"/>
    </source>
</evidence>
<evidence type="ECO:0000256" key="1">
    <source>
        <dbReference type="ARBA" id="ARBA00004651"/>
    </source>
</evidence>
<keyword evidence="2 7" id="KW-0813">Transport</keyword>
<feature type="domain" description="ABC transmembrane type-1" evidence="8">
    <location>
        <begin position="69"/>
        <end position="283"/>
    </location>
</feature>
<comment type="caution">
    <text evidence="9">The sequence shown here is derived from an EMBL/GenBank/DDBJ whole genome shotgun (WGS) entry which is preliminary data.</text>
</comment>
<name>A0ABV6JB06_9BACL</name>
<protein>
    <submittedName>
        <fullName evidence="9">Carbohydrate ABC transporter permease</fullName>
    </submittedName>
</protein>
<dbReference type="InterPro" id="IPR035906">
    <property type="entry name" value="MetI-like_sf"/>
</dbReference>
<comment type="similarity">
    <text evidence="7">Belongs to the binding-protein-dependent transport system permease family.</text>
</comment>
<evidence type="ECO:0000259" key="8">
    <source>
        <dbReference type="PROSITE" id="PS50928"/>
    </source>
</evidence>
<evidence type="ECO:0000256" key="5">
    <source>
        <dbReference type="ARBA" id="ARBA00022989"/>
    </source>
</evidence>
<keyword evidence="10" id="KW-1185">Reference proteome</keyword>
<dbReference type="CDD" id="cd06261">
    <property type="entry name" value="TM_PBP2"/>
    <property type="match status" value="1"/>
</dbReference>
<keyword evidence="4 7" id="KW-0812">Transmembrane</keyword>
<reference evidence="9 10" key="1">
    <citation type="submission" date="2024-09" db="EMBL/GenBank/DDBJ databases">
        <authorList>
            <person name="Sun Q."/>
            <person name="Mori K."/>
        </authorList>
    </citation>
    <scope>NUCLEOTIDE SEQUENCE [LARGE SCALE GENOMIC DNA]</scope>
    <source>
        <strain evidence="9 10">CCM 4839</strain>
    </source>
</reference>